<protein>
    <recommendedName>
        <fullName evidence="3">VWFA domain-containing protein</fullName>
    </recommendedName>
</protein>
<sequence length="354" mass="40623">MKRILLIVSFVFCVLDMIAQSNYIPQRYIYLWDVTYSMCGFVGTDGGGKEIIDHKKDIFDKVVDLLKKQINSKMDPNTIIIVCPFRGKEGLLDTFKCRATKEELSLISIKIDDFARKIKTEKKRTNTDVITAIRQAKANFIDSDADNFLVILTDGIQNERLSDGRLTTMADLCNEIKTWENLDEDNIFAYLYYYMLTVDATDYNLKKTLDDTKNVSGVNPGEAFKSLFTLQPAKKISANIKDDKSAILAFKVNERESLPSDVKVFVSVKDDEESVLDIKDEEFAIVNNQIEIPLNFRYPYEELKNKLPEKSMVTLDIKLIEEERHNAIIRLAAESTILELINKPEKTLTVRIKR</sequence>
<evidence type="ECO:0008006" key="3">
    <source>
        <dbReference type="Google" id="ProtNLM"/>
    </source>
</evidence>
<dbReference type="EMBL" id="JADIMR010000117">
    <property type="protein sequence ID" value="MBO8447595.1"/>
    <property type="molecule type" value="Genomic_DNA"/>
</dbReference>
<accession>A0A9D9EIL0</accession>
<reference evidence="1" key="1">
    <citation type="submission" date="2020-10" db="EMBL/GenBank/DDBJ databases">
        <authorList>
            <person name="Gilroy R."/>
        </authorList>
    </citation>
    <scope>NUCLEOTIDE SEQUENCE</scope>
    <source>
        <strain evidence="1">D3-1215</strain>
    </source>
</reference>
<dbReference type="Proteomes" id="UP000823637">
    <property type="component" value="Unassembled WGS sequence"/>
</dbReference>
<dbReference type="SUPFAM" id="SSF53300">
    <property type="entry name" value="vWA-like"/>
    <property type="match status" value="1"/>
</dbReference>
<reference evidence="1" key="2">
    <citation type="journal article" date="2021" name="PeerJ">
        <title>Extensive microbial diversity within the chicken gut microbiome revealed by metagenomics and culture.</title>
        <authorList>
            <person name="Gilroy R."/>
            <person name="Ravi A."/>
            <person name="Getino M."/>
            <person name="Pursley I."/>
            <person name="Horton D.L."/>
            <person name="Alikhan N.F."/>
            <person name="Baker D."/>
            <person name="Gharbi K."/>
            <person name="Hall N."/>
            <person name="Watson M."/>
            <person name="Adriaenssens E.M."/>
            <person name="Foster-Nyarko E."/>
            <person name="Jarju S."/>
            <person name="Secka A."/>
            <person name="Antonio M."/>
            <person name="Oren A."/>
            <person name="Chaudhuri R.R."/>
            <person name="La Ragione R."/>
            <person name="Hildebrand F."/>
            <person name="Pallen M.J."/>
        </authorList>
    </citation>
    <scope>NUCLEOTIDE SEQUENCE</scope>
    <source>
        <strain evidence="1">D3-1215</strain>
    </source>
</reference>
<gene>
    <name evidence="1" type="ORF">IAC32_07630</name>
</gene>
<evidence type="ECO:0000313" key="1">
    <source>
        <dbReference type="EMBL" id="MBO8447595.1"/>
    </source>
</evidence>
<name>A0A9D9EIL0_9BACT</name>
<comment type="caution">
    <text evidence="1">The sequence shown here is derived from an EMBL/GenBank/DDBJ whole genome shotgun (WGS) entry which is preliminary data.</text>
</comment>
<dbReference type="AlphaFoldDB" id="A0A9D9EIL0"/>
<organism evidence="1 2">
    <name type="scientific">Candidatus Enterocola intestinipullorum</name>
    <dbReference type="NCBI Taxonomy" id="2840783"/>
    <lineage>
        <taxon>Bacteria</taxon>
        <taxon>Pseudomonadati</taxon>
        <taxon>Bacteroidota</taxon>
        <taxon>Bacteroidia</taxon>
        <taxon>Bacteroidales</taxon>
        <taxon>Candidatus Enterocola</taxon>
    </lineage>
</organism>
<proteinExistence type="predicted"/>
<evidence type="ECO:0000313" key="2">
    <source>
        <dbReference type="Proteomes" id="UP000823637"/>
    </source>
</evidence>
<dbReference type="InterPro" id="IPR036465">
    <property type="entry name" value="vWFA_dom_sf"/>
</dbReference>